<comment type="caution">
    <text evidence="4">The sequence shown here is derived from an EMBL/GenBank/DDBJ whole genome shotgun (WGS) entry which is preliminary data.</text>
</comment>
<feature type="transmembrane region" description="Helical" evidence="2">
    <location>
        <begin position="129"/>
        <end position="151"/>
    </location>
</feature>
<evidence type="ECO:0000256" key="3">
    <source>
        <dbReference type="SAM" id="SignalP"/>
    </source>
</evidence>
<gene>
    <name evidence="4" type="ORF">H2200_010446</name>
</gene>
<accession>A0AA38X1G2</accession>
<dbReference type="EMBL" id="JAPDRK010000017">
    <property type="protein sequence ID" value="KAJ9605056.1"/>
    <property type="molecule type" value="Genomic_DNA"/>
</dbReference>
<dbReference type="Proteomes" id="UP001172673">
    <property type="component" value="Unassembled WGS sequence"/>
</dbReference>
<evidence type="ECO:0000313" key="4">
    <source>
        <dbReference type="EMBL" id="KAJ9605056.1"/>
    </source>
</evidence>
<evidence type="ECO:0000256" key="2">
    <source>
        <dbReference type="SAM" id="Phobius"/>
    </source>
</evidence>
<feature type="compositionally biased region" description="Low complexity" evidence="1">
    <location>
        <begin position="85"/>
        <end position="114"/>
    </location>
</feature>
<feature type="region of interest" description="Disordered" evidence="1">
    <location>
        <begin position="82"/>
        <end position="118"/>
    </location>
</feature>
<name>A0AA38X1G2_9EURO</name>
<feature type="signal peptide" evidence="3">
    <location>
        <begin position="1"/>
        <end position="18"/>
    </location>
</feature>
<evidence type="ECO:0000256" key="1">
    <source>
        <dbReference type="SAM" id="MobiDB-lite"/>
    </source>
</evidence>
<dbReference type="AlphaFoldDB" id="A0AA38X1G2"/>
<protein>
    <submittedName>
        <fullName evidence="4">Uncharacterized protein</fullName>
    </submittedName>
</protein>
<keyword evidence="2" id="KW-0812">Transmembrane</keyword>
<sequence>MKVTIFTAFCVLATTAAASYKQLTNTTGLALRDNILLPRCTGSCDACFGAGNVQCVGLTCYNPGAGEGQSIQDCAASLGVPVPTPTSSAAPSPTETDTGDSTSTPGSSDVGGDTASSSDVGNWVSHHKAIIIGAAAGLGVLILLGCCLGCWRRRRTRKVYISGANAPSGSPMVYQNDDYGSGQYVYQFAPHQNVPVTQVRYTTK</sequence>
<keyword evidence="2" id="KW-1133">Transmembrane helix</keyword>
<keyword evidence="2" id="KW-0472">Membrane</keyword>
<keyword evidence="3" id="KW-0732">Signal</keyword>
<feature type="chain" id="PRO_5041302939" evidence="3">
    <location>
        <begin position="19"/>
        <end position="204"/>
    </location>
</feature>
<organism evidence="4 5">
    <name type="scientific">Cladophialophora chaetospira</name>
    <dbReference type="NCBI Taxonomy" id="386627"/>
    <lineage>
        <taxon>Eukaryota</taxon>
        <taxon>Fungi</taxon>
        <taxon>Dikarya</taxon>
        <taxon>Ascomycota</taxon>
        <taxon>Pezizomycotina</taxon>
        <taxon>Eurotiomycetes</taxon>
        <taxon>Chaetothyriomycetidae</taxon>
        <taxon>Chaetothyriales</taxon>
        <taxon>Herpotrichiellaceae</taxon>
        <taxon>Cladophialophora</taxon>
    </lineage>
</organism>
<proteinExistence type="predicted"/>
<evidence type="ECO:0000313" key="5">
    <source>
        <dbReference type="Proteomes" id="UP001172673"/>
    </source>
</evidence>
<reference evidence="4" key="1">
    <citation type="submission" date="2022-10" db="EMBL/GenBank/DDBJ databases">
        <title>Culturing micro-colonial fungi from biological soil crusts in the Mojave desert and describing Neophaeococcomyces mojavensis, and introducing the new genera and species Taxawa tesnikishii.</title>
        <authorList>
            <person name="Kurbessoian T."/>
            <person name="Stajich J.E."/>
        </authorList>
    </citation>
    <scope>NUCLEOTIDE SEQUENCE</scope>
    <source>
        <strain evidence="4">TK_41</strain>
    </source>
</reference>
<keyword evidence="5" id="KW-1185">Reference proteome</keyword>